<comment type="caution">
    <text evidence="2">The sequence shown here is derived from an EMBL/GenBank/DDBJ whole genome shotgun (WGS) entry which is preliminary data.</text>
</comment>
<evidence type="ECO:0000313" key="2">
    <source>
        <dbReference type="EMBL" id="KKN53117.1"/>
    </source>
</evidence>
<dbReference type="AlphaFoldDB" id="A0A0F9RT93"/>
<accession>A0A0F9RT93</accession>
<evidence type="ECO:0000256" key="1">
    <source>
        <dbReference type="SAM" id="MobiDB-lite"/>
    </source>
</evidence>
<dbReference type="EMBL" id="LAZR01000987">
    <property type="protein sequence ID" value="KKN53117.1"/>
    <property type="molecule type" value="Genomic_DNA"/>
</dbReference>
<dbReference type="InterPro" id="IPR012106">
    <property type="entry name" value="Phage_Mu_Gp1"/>
</dbReference>
<gene>
    <name evidence="2" type="ORF">LCGC14_0605450</name>
</gene>
<proteinExistence type="predicted"/>
<protein>
    <submittedName>
        <fullName evidence="2">Uncharacterized protein</fullName>
    </submittedName>
</protein>
<sequence>MAVTNRRKIELPPEITRSAVHGPQTLRDSEPTFHYPTISQVRLAAGEVVADSKAGRQEIVDRVNAGELVELDVDIRAFQQIDGEPNRNFLRFKKSILRRLARSFQDQPFLQDHVTGSISARGGTITKARAVAIDGGVGFDFTVRMSEPWAVLGVMRRTLDRFSIGWAHGGIDTILCSHDGTPIFTDCFHLPGDLVEGAEDEEPTRVEWIFTEADGIEASAVSVPAVEGTGISEVRAALSQTAALCKSAPTGTMVPEDDSMDLKKIAAKLGLPEDATEATILAAVDASQTAQAEAGAELTALRASQDEMQGQLNTLAVNDKQRTVDALFVEFADRIPKARTTEGQLCAHPAEVELRKLAASDPAAARAILSSMPVVRPDGSLQSIPGEQPHASDDRPAGLASGIAWDPVLASQLNELDISVEEYAAHGPHNGPALSVKEINRQDRARRNVGGGRIVH</sequence>
<reference evidence="2" key="1">
    <citation type="journal article" date="2015" name="Nature">
        <title>Complex archaea that bridge the gap between prokaryotes and eukaryotes.</title>
        <authorList>
            <person name="Spang A."/>
            <person name="Saw J.H."/>
            <person name="Jorgensen S.L."/>
            <person name="Zaremba-Niedzwiedzka K."/>
            <person name="Martijn J."/>
            <person name="Lind A.E."/>
            <person name="van Eijk R."/>
            <person name="Schleper C."/>
            <person name="Guy L."/>
            <person name="Ettema T.J."/>
        </authorList>
    </citation>
    <scope>NUCLEOTIDE SEQUENCE</scope>
</reference>
<feature type="region of interest" description="Disordered" evidence="1">
    <location>
        <begin position="378"/>
        <end position="399"/>
    </location>
</feature>
<name>A0A0F9RT93_9ZZZZ</name>
<organism evidence="2">
    <name type="scientific">marine sediment metagenome</name>
    <dbReference type="NCBI Taxonomy" id="412755"/>
    <lineage>
        <taxon>unclassified sequences</taxon>
        <taxon>metagenomes</taxon>
        <taxon>ecological metagenomes</taxon>
    </lineage>
</organism>
<dbReference type="Pfam" id="PF10123">
    <property type="entry name" value="Mu-like_Pro"/>
    <property type="match status" value="1"/>
</dbReference>